<dbReference type="PANTHER" id="PTHR30619:SF1">
    <property type="entry name" value="RECOMBINATION PROTEIN 2"/>
    <property type="match status" value="1"/>
</dbReference>
<dbReference type="InterPro" id="IPR004797">
    <property type="entry name" value="Competence_ComEC/Rec2"/>
</dbReference>
<dbReference type="SMART" id="SM00849">
    <property type="entry name" value="Lactamase_B"/>
    <property type="match status" value="1"/>
</dbReference>
<dbReference type="SUPFAM" id="SSF56281">
    <property type="entry name" value="Metallo-hydrolase/oxidoreductase"/>
    <property type="match status" value="1"/>
</dbReference>
<feature type="transmembrane region" description="Helical" evidence="6">
    <location>
        <begin position="45"/>
        <end position="62"/>
    </location>
</feature>
<dbReference type="GO" id="GO:0030420">
    <property type="term" value="P:establishment of competence for transformation"/>
    <property type="evidence" value="ECO:0007669"/>
    <property type="project" value="InterPro"/>
</dbReference>
<dbReference type="OrthoDB" id="9761531at2"/>
<dbReference type="Pfam" id="PF03772">
    <property type="entry name" value="Competence"/>
    <property type="match status" value="1"/>
</dbReference>
<sequence>MQYKLVLHSLGVLLLAVLTLTNHPWAWILYGLFFLRILTLKEKKFCLQVVIIHCLIASYFLYLDNSRESYLSGTETELMMDVAITDVKVSGNLLSFQGETPVAGQKERVQVFYTIKEAAEQKAWIGLDKSFQVTVLGTLDEPDENQNAHLFNYRDYLAKQNIYWVMSADTVILKGDLEDGQYWLANNRQAVTNWLGNLANSTVSAYALSLFFNQMDALEGEVLKAYQMIGLIHLFSISGFHVQYFLTFLKKILLRIGMTVEVFDYFAILILLIYTIFLGWPYGMIRSFVAYTYNVLKKRRNQRPSSLIGTSWSMIILLLVDPRVIFTLSFQLTYALAYTVLFSGKYILAKCKNVIQVELWQSFICSLVTIPFLTTTYFEFSWVSLILNFTYSFIFSSFLFPGLLLILLIQLIGLGPYFTWLQAGLAYLIQGIEMLALFAEKWTWFQWVTGKLNTWVLVFFVVSLLLYLANLSTTINKRKDLLIRCLLAVSLFFIYLNPYLHSYGQVAMLAVGQGDSFFIETPYQRQVYLIDLAGKINFTDISAEADPSKHWQLRDSDSLAERQIIPSLKAAGTRTIAGVFLTHGDFDHIGSFEEVAKTFKIQKLYLPIGMQEDKTSLKTIQAAIATGRNPDMQVIWLKSGDQVTLDKTSRLQVLAPKKIGEGENADSLVLYGKIGLHHFLFTGDIEGVAEDDLPTLPVDILKVAHHGSEHSSSKSFIERMDPKVAWISVGKNNRYGHPADRVVADLEANESKIYRTDTMGASHYIYWSKSAKIEHVQSK</sequence>
<evidence type="ECO:0000256" key="1">
    <source>
        <dbReference type="ARBA" id="ARBA00004651"/>
    </source>
</evidence>
<dbReference type="NCBIfam" id="TIGR00361">
    <property type="entry name" value="ComEC_Rec2"/>
    <property type="match status" value="1"/>
</dbReference>
<dbReference type="InterPro" id="IPR004477">
    <property type="entry name" value="ComEC_N"/>
</dbReference>
<feature type="transmembrane region" description="Helical" evidence="6">
    <location>
        <begin position="390"/>
        <end position="413"/>
    </location>
</feature>
<dbReference type="PANTHER" id="PTHR30619">
    <property type="entry name" value="DNA INTERNALIZATION/COMPETENCE PROTEIN COMEC/REC2"/>
    <property type="match status" value="1"/>
</dbReference>
<proteinExistence type="predicted"/>
<dbReference type="Gene3D" id="3.60.15.10">
    <property type="entry name" value="Ribonuclease Z/Hydroxyacylglutathione hydrolase-like"/>
    <property type="match status" value="1"/>
</dbReference>
<dbReference type="Pfam" id="PF13567">
    <property type="entry name" value="DUF4131"/>
    <property type="match status" value="1"/>
</dbReference>
<feature type="transmembrane region" description="Helical" evidence="6">
    <location>
        <begin position="481"/>
        <end position="500"/>
    </location>
</feature>
<evidence type="ECO:0000256" key="5">
    <source>
        <dbReference type="ARBA" id="ARBA00023136"/>
    </source>
</evidence>
<dbReference type="GO" id="GO:0005886">
    <property type="term" value="C:plasma membrane"/>
    <property type="evidence" value="ECO:0007669"/>
    <property type="project" value="UniProtKB-SubCell"/>
</dbReference>
<dbReference type="InterPro" id="IPR036866">
    <property type="entry name" value="RibonucZ/Hydroxyglut_hydro"/>
</dbReference>
<organism evidence="8 9">
    <name type="scientific">Aerococcus viridans</name>
    <dbReference type="NCBI Taxonomy" id="1377"/>
    <lineage>
        <taxon>Bacteria</taxon>
        <taxon>Bacillati</taxon>
        <taxon>Bacillota</taxon>
        <taxon>Bacilli</taxon>
        <taxon>Lactobacillales</taxon>
        <taxon>Aerococcaceae</taxon>
        <taxon>Aerococcus</taxon>
    </lineage>
</organism>
<dbReference type="Proteomes" id="UP000235701">
    <property type="component" value="Unassembled WGS sequence"/>
</dbReference>
<evidence type="ECO:0000313" key="9">
    <source>
        <dbReference type="Proteomes" id="UP000235701"/>
    </source>
</evidence>
<feature type="transmembrane region" description="Helical" evidence="6">
    <location>
        <begin position="12"/>
        <end position="33"/>
    </location>
</feature>
<dbReference type="InterPro" id="IPR052159">
    <property type="entry name" value="Competence_DNA_uptake"/>
</dbReference>
<comment type="subcellular location">
    <subcellularLocation>
        <location evidence="1">Cell membrane</location>
        <topology evidence="1">Multi-pass membrane protein</topology>
    </subcellularLocation>
</comment>
<keyword evidence="4 6" id="KW-1133">Transmembrane helix</keyword>
<evidence type="ECO:0000313" key="8">
    <source>
        <dbReference type="EMBL" id="PMC80383.1"/>
    </source>
</evidence>
<dbReference type="RefSeq" id="WP_102198847.1">
    <property type="nucleotide sequence ID" value="NZ_PNHQ01000003.1"/>
</dbReference>
<feature type="transmembrane region" description="Helical" evidence="6">
    <location>
        <begin position="332"/>
        <end position="348"/>
    </location>
</feature>
<keyword evidence="9" id="KW-1185">Reference proteome</keyword>
<dbReference type="InterPro" id="IPR025405">
    <property type="entry name" value="DUF4131"/>
</dbReference>
<reference evidence="8 9" key="1">
    <citation type="submission" date="2017-09" db="EMBL/GenBank/DDBJ databases">
        <title>Bacterial strain isolated from the female urinary microbiota.</title>
        <authorList>
            <person name="Thomas-White K."/>
            <person name="Kumar N."/>
            <person name="Forster S."/>
            <person name="Putonti C."/>
            <person name="Lawley T."/>
            <person name="Wolfe A.J."/>
        </authorList>
    </citation>
    <scope>NUCLEOTIDE SEQUENCE [LARGE SCALE GENOMIC DNA]</scope>
    <source>
        <strain evidence="8 9">UMB0240</strain>
    </source>
</reference>
<evidence type="ECO:0000256" key="4">
    <source>
        <dbReference type="ARBA" id="ARBA00022989"/>
    </source>
</evidence>
<name>A0A2N6UFK9_9LACT</name>
<keyword evidence="5 6" id="KW-0472">Membrane</keyword>
<dbReference type="InterPro" id="IPR001279">
    <property type="entry name" value="Metallo-B-lactamas"/>
</dbReference>
<keyword evidence="2" id="KW-1003">Cell membrane</keyword>
<comment type="caution">
    <text evidence="8">The sequence shown here is derived from an EMBL/GenBank/DDBJ whole genome shotgun (WGS) entry which is preliminary data.</text>
</comment>
<feature type="transmembrane region" description="Helical" evidence="6">
    <location>
        <begin position="360"/>
        <end position="378"/>
    </location>
</feature>
<dbReference type="NCBIfam" id="TIGR00360">
    <property type="entry name" value="ComEC_N-term"/>
    <property type="match status" value="1"/>
</dbReference>
<accession>A0A2N6UFK9</accession>
<evidence type="ECO:0000256" key="2">
    <source>
        <dbReference type="ARBA" id="ARBA00022475"/>
    </source>
</evidence>
<evidence type="ECO:0000259" key="7">
    <source>
        <dbReference type="SMART" id="SM00849"/>
    </source>
</evidence>
<protein>
    <submittedName>
        <fullName evidence="8">DNA internalization-related competence protein ComEC/Rec2</fullName>
    </submittedName>
</protein>
<feature type="transmembrane region" description="Helical" evidence="6">
    <location>
        <begin position="452"/>
        <end position="469"/>
    </location>
</feature>
<evidence type="ECO:0000256" key="6">
    <source>
        <dbReference type="SAM" id="Phobius"/>
    </source>
</evidence>
<dbReference type="Pfam" id="PF00753">
    <property type="entry name" value="Lactamase_B"/>
    <property type="match status" value="1"/>
</dbReference>
<feature type="domain" description="Metallo-beta-lactamase" evidence="7">
    <location>
        <begin position="513"/>
        <end position="731"/>
    </location>
</feature>
<dbReference type="AlphaFoldDB" id="A0A2N6UFK9"/>
<gene>
    <name evidence="8" type="ORF">CJ191_02130</name>
</gene>
<evidence type="ECO:0000256" key="3">
    <source>
        <dbReference type="ARBA" id="ARBA00022692"/>
    </source>
</evidence>
<dbReference type="EMBL" id="PNHQ01000003">
    <property type="protein sequence ID" value="PMC80383.1"/>
    <property type="molecule type" value="Genomic_DNA"/>
</dbReference>
<feature type="transmembrane region" description="Helical" evidence="6">
    <location>
        <begin position="420"/>
        <end position="440"/>
    </location>
</feature>
<feature type="transmembrane region" description="Helical" evidence="6">
    <location>
        <begin position="225"/>
        <end position="245"/>
    </location>
</feature>
<dbReference type="InterPro" id="IPR035681">
    <property type="entry name" value="ComA-like_MBL"/>
</dbReference>
<keyword evidence="3 6" id="KW-0812">Transmembrane</keyword>
<feature type="transmembrane region" description="Helical" evidence="6">
    <location>
        <begin position="194"/>
        <end position="213"/>
    </location>
</feature>
<dbReference type="CDD" id="cd07731">
    <property type="entry name" value="ComA-like_MBL-fold"/>
    <property type="match status" value="1"/>
</dbReference>
<feature type="transmembrane region" description="Helical" evidence="6">
    <location>
        <begin position="265"/>
        <end position="285"/>
    </location>
</feature>